<sequence length="112" mass="12261">MPKPFALNRLPSSIREELLARRAETPGLTLDEHAAWLAELGHRVSRSSIYRFLEAHEAKQHDTANAAEPTDAKSIRLGCLMVAAGVSTPGDKVDLLNTAEELLIWVDSTATK</sequence>
<proteinExistence type="predicted"/>
<comment type="caution">
    <text evidence="1">The sequence shown here is derived from an EMBL/GenBank/DDBJ whole genome shotgun (WGS) entry which is preliminary data.</text>
</comment>
<gene>
    <name evidence="1" type="ORF">E6Q69_14985</name>
</gene>
<dbReference type="Proteomes" id="UP000321110">
    <property type="component" value="Unassembled WGS sequence"/>
</dbReference>
<reference evidence="1 2" key="1">
    <citation type="submission" date="2018-09" db="EMBL/GenBank/DDBJ databases">
        <title>Metagenome Assembled Genomes from an Advanced Water Purification Facility.</title>
        <authorList>
            <person name="Stamps B.W."/>
            <person name="Spear J.R."/>
        </authorList>
    </citation>
    <scope>NUCLEOTIDE SEQUENCE [LARGE SCALE GENOMIC DNA]</scope>
    <source>
        <strain evidence="1">Bin_52_1</strain>
    </source>
</reference>
<dbReference type="AlphaFoldDB" id="A0A5C7VUU7"/>
<protein>
    <submittedName>
        <fullName evidence="1">Helix-turn-helix domain-containing protein</fullName>
    </submittedName>
</protein>
<name>A0A5C7VUU7_AQUAC</name>
<dbReference type="EMBL" id="SSFO01000252">
    <property type="protein sequence ID" value="TXI29427.1"/>
    <property type="molecule type" value="Genomic_DNA"/>
</dbReference>
<evidence type="ECO:0000313" key="1">
    <source>
        <dbReference type="EMBL" id="TXI29427.1"/>
    </source>
</evidence>
<organism evidence="1 2">
    <name type="scientific">Aquipseudomonas alcaligenes</name>
    <name type="common">Pseudomonas alcaligenes</name>
    <dbReference type="NCBI Taxonomy" id="43263"/>
    <lineage>
        <taxon>Bacteria</taxon>
        <taxon>Pseudomonadati</taxon>
        <taxon>Pseudomonadota</taxon>
        <taxon>Gammaproteobacteria</taxon>
        <taxon>Pseudomonadales</taxon>
        <taxon>Pseudomonadaceae</taxon>
        <taxon>Aquipseudomonas</taxon>
    </lineage>
</organism>
<evidence type="ECO:0000313" key="2">
    <source>
        <dbReference type="Proteomes" id="UP000321110"/>
    </source>
</evidence>
<accession>A0A5C7VUU7</accession>